<evidence type="ECO:0000259" key="8">
    <source>
        <dbReference type="Pfam" id="PF02771"/>
    </source>
</evidence>
<comment type="caution">
    <text evidence="9">The sequence shown here is derived from an EMBL/GenBank/DDBJ whole genome shotgun (WGS) entry which is preliminary data.</text>
</comment>
<dbReference type="Gene3D" id="2.40.110.10">
    <property type="entry name" value="Butyryl-CoA Dehydrogenase, subunit A, domain 2"/>
    <property type="match status" value="1"/>
</dbReference>
<dbReference type="InterPro" id="IPR036250">
    <property type="entry name" value="AcylCo_DH-like_C"/>
</dbReference>
<dbReference type="InterPro" id="IPR009075">
    <property type="entry name" value="AcylCo_DH/oxidase_C"/>
</dbReference>
<reference evidence="10" key="1">
    <citation type="journal article" date="2019" name="Int. J. Syst. Evol. Microbiol.">
        <title>The Global Catalogue of Microorganisms (GCM) 10K type strain sequencing project: providing services to taxonomists for standard genome sequencing and annotation.</title>
        <authorList>
            <consortium name="The Broad Institute Genomics Platform"/>
            <consortium name="The Broad Institute Genome Sequencing Center for Infectious Disease"/>
            <person name="Wu L."/>
            <person name="Ma J."/>
        </authorList>
    </citation>
    <scope>NUCLEOTIDE SEQUENCE [LARGE SCALE GENOMIC DNA]</scope>
    <source>
        <strain evidence="10">CGMCC 4.7283</strain>
    </source>
</reference>
<name>A0ABV9KH60_9RHOB</name>
<dbReference type="EMBL" id="JBHSGI010000009">
    <property type="protein sequence ID" value="MFC4669266.1"/>
    <property type="molecule type" value="Genomic_DNA"/>
</dbReference>
<feature type="domain" description="Acyl-CoA dehydrogenase/oxidase N-terminal" evidence="8">
    <location>
        <begin position="13"/>
        <end position="123"/>
    </location>
</feature>
<accession>A0ABV9KH60</accession>
<evidence type="ECO:0000313" key="9">
    <source>
        <dbReference type="EMBL" id="MFC4669266.1"/>
    </source>
</evidence>
<dbReference type="InterPro" id="IPR013786">
    <property type="entry name" value="AcylCoA_DH/ox_N"/>
</dbReference>
<comment type="cofactor">
    <cofactor evidence="1 5">
        <name>FAD</name>
        <dbReference type="ChEBI" id="CHEBI:57692"/>
    </cofactor>
</comment>
<dbReference type="SUPFAM" id="SSF56645">
    <property type="entry name" value="Acyl-CoA dehydrogenase NM domain-like"/>
    <property type="match status" value="1"/>
</dbReference>
<evidence type="ECO:0000313" key="10">
    <source>
        <dbReference type="Proteomes" id="UP001595973"/>
    </source>
</evidence>
<dbReference type="Pfam" id="PF02770">
    <property type="entry name" value="Acyl-CoA_dh_M"/>
    <property type="match status" value="1"/>
</dbReference>
<evidence type="ECO:0000259" key="7">
    <source>
        <dbReference type="Pfam" id="PF02770"/>
    </source>
</evidence>
<sequence>MIANYPETFELDQEKQEILDLADRFGRNELYPLAERMDAEEWWPEEAFPKIGANGFFGATIPDAFGGAGMDLLSAGLVLQGFSRWNHAMALSVVAHDNLCANNIYRNGNDAQRAKYLPGLCDGTKIGALGLTEPGAGSDALGSMRTTARKDGDHYVLNGAKIYITNGPVADIVLVYAKTDPAAGPKGISAFIVETDTPGFAVAQKLIKMGYRGSQTAELVFDECRVPAENMVGEENKGVGIVMSGLDLERAMISPICLGIAERALELSLDYAQTRRQFGKPIGSFQMVQSMLAEMYVLVETMRTFTYRVLAAGAKVEIGDGGRGDIHMLTAASVMYAAQTVNKVLDIAVQVHGGSGYIWESEINRLYRSTKLLEIGAGTTEVRKMIIAGELLKDMPRG</sequence>
<feature type="domain" description="Acyl-CoA oxidase/dehydrogenase middle" evidence="7">
    <location>
        <begin position="128"/>
        <end position="224"/>
    </location>
</feature>
<dbReference type="PANTHER" id="PTHR43884">
    <property type="entry name" value="ACYL-COA DEHYDROGENASE"/>
    <property type="match status" value="1"/>
</dbReference>
<dbReference type="InterPro" id="IPR009100">
    <property type="entry name" value="AcylCoA_DH/oxidase_NM_dom_sf"/>
</dbReference>
<dbReference type="Pfam" id="PF00441">
    <property type="entry name" value="Acyl-CoA_dh_1"/>
    <property type="match status" value="1"/>
</dbReference>
<dbReference type="InterPro" id="IPR006089">
    <property type="entry name" value="Acyl-CoA_DH_CS"/>
</dbReference>
<evidence type="ECO:0000256" key="5">
    <source>
        <dbReference type="RuleBase" id="RU362125"/>
    </source>
</evidence>
<evidence type="ECO:0000256" key="2">
    <source>
        <dbReference type="ARBA" id="ARBA00009347"/>
    </source>
</evidence>
<dbReference type="Gene3D" id="1.10.540.10">
    <property type="entry name" value="Acyl-CoA dehydrogenase/oxidase, N-terminal domain"/>
    <property type="match status" value="1"/>
</dbReference>
<evidence type="ECO:0000256" key="3">
    <source>
        <dbReference type="ARBA" id="ARBA00022630"/>
    </source>
</evidence>
<keyword evidence="10" id="KW-1185">Reference proteome</keyword>
<organism evidence="9 10">
    <name type="scientific">Seohaeicola nanhaiensis</name>
    <dbReference type="NCBI Taxonomy" id="1387282"/>
    <lineage>
        <taxon>Bacteria</taxon>
        <taxon>Pseudomonadati</taxon>
        <taxon>Pseudomonadota</taxon>
        <taxon>Alphaproteobacteria</taxon>
        <taxon>Rhodobacterales</taxon>
        <taxon>Roseobacteraceae</taxon>
        <taxon>Seohaeicola</taxon>
    </lineage>
</organism>
<evidence type="ECO:0000256" key="4">
    <source>
        <dbReference type="ARBA" id="ARBA00022827"/>
    </source>
</evidence>
<feature type="domain" description="Acyl-CoA dehydrogenase/oxidase C-terminal" evidence="6">
    <location>
        <begin position="236"/>
        <end position="391"/>
    </location>
</feature>
<dbReference type="Gene3D" id="1.20.140.10">
    <property type="entry name" value="Butyryl-CoA Dehydrogenase, subunit A, domain 3"/>
    <property type="match status" value="1"/>
</dbReference>
<proteinExistence type="inferred from homology"/>
<dbReference type="SUPFAM" id="SSF47203">
    <property type="entry name" value="Acyl-CoA dehydrogenase C-terminal domain-like"/>
    <property type="match status" value="1"/>
</dbReference>
<keyword evidence="5 9" id="KW-0560">Oxidoreductase</keyword>
<dbReference type="PROSITE" id="PS00072">
    <property type="entry name" value="ACYL_COA_DH_1"/>
    <property type="match status" value="1"/>
</dbReference>
<dbReference type="EC" id="1.-.-.-" evidence="9"/>
<dbReference type="Pfam" id="PF02771">
    <property type="entry name" value="Acyl-CoA_dh_N"/>
    <property type="match status" value="1"/>
</dbReference>
<dbReference type="PANTHER" id="PTHR43884:SF12">
    <property type="entry name" value="ISOVALERYL-COA DEHYDROGENASE, MITOCHONDRIAL-RELATED"/>
    <property type="match status" value="1"/>
</dbReference>
<evidence type="ECO:0000256" key="1">
    <source>
        <dbReference type="ARBA" id="ARBA00001974"/>
    </source>
</evidence>
<dbReference type="Proteomes" id="UP001595973">
    <property type="component" value="Unassembled WGS sequence"/>
</dbReference>
<dbReference type="GO" id="GO:0016491">
    <property type="term" value="F:oxidoreductase activity"/>
    <property type="evidence" value="ECO:0007669"/>
    <property type="project" value="UniProtKB-KW"/>
</dbReference>
<protein>
    <submittedName>
        <fullName evidence="9">Acyl-CoA dehydrogenase family protein</fullName>
        <ecNumber evidence="9">1.-.-.-</ecNumber>
    </submittedName>
</protein>
<evidence type="ECO:0000259" key="6">
    <source>
        <dbReference type="Pfam" id="PF00441"/>
    </source>
</evidence>
<keyword evidence="3 5" id="KW-0285">Flavoprotein</keyword>
<gene>
    <name evidence="9" type="ORF">ACFO5X_11925</name>
</gene>
<dbReference type="RefSeq" id="WP_380717678.1">
    <property type="nucleotide sequence ID" value="NZ_JBHSGI010000009.1"/>
</dbReference>
<dbReference type="InterPro" id="IPR037069">
    <property type="entry name" value="AcylCoA_DH/ox_N_sf"/>
</dbReference>
<comment type="similarity">
    <text evidence="2 5">Belongs to the acyl-CoA dehydrogenase family.</text>
</comment>
<dbReference type="InterPro" id="IPR046373">
    <property type="entry name" value="Acyl-CoA_Oxase/DH_mid-dom_sf"/>
</dbReference>
<dbReference type="InterPro" id="IPR006091">
    <property type="entry name" value="Acyl-CoA_Oxase/DH_mid-dom"/>
</dbReference>
<keyword evidence="4 5" id="KW-0274">FAD</keyword>